<dbReference type="RefSeq" id="WP_200346326.1">
    <property type="nucleotide sequence ID" value="NZ_NRSJ01000018.1"/>
</dbReference>
<dbReference type="EMBL" id="NRSJ01000018">
    <property type="protein sequence ID" value="MBK1705116.1"/>
    <property type="molecule type" value="Genomic_DNA"/>
</dbReference>
<feature type="region of interest" description="Disordered" evidence="1">
    <location>
        <begin position="35"/>
        <end position="62"/>
    </location>
</feature>
<organism evidence="2 3">
    <name type="scientific">Halochromatium glycolicum</name>
    <dbReference type="NCBI Taxonomy" id="85075"/>
    <lineage>
        <taxon>Bacteria</taxon>
        <taxon>Pseudomonadati</taxon>
        <taxon>Pseudomonadota</taxon>
        <taxon>Gammaproteobacteria</taxon>
        <taxon>Chromatiales</taxon>
        <taxon>Chromatiaceae</taxon>
        <taxon>Halochromatium</taxon>
    </lineage>
</organism>
<protein>
    <submittedName>
        <fullName evidence="2">Uncharacterized protein</fullName>
    </submittedName>
</protein>
<evidence type="ECO:0000313" key="3">
    <source>
        <dbReference type="Proteomes" id="UP001296776"/>
    </source>
</evidence>
<dbReference type="Proteomes" id="UP001296776">
    <property type="component" value="Unassembled WGS sequence"/>
</dbReference>
<evidence type="ECO:0000313" key="2">
    <source>
        <dbReference type="EMBL" id="MBK1705116.1"/>
    </source>
</evidence>
<name>A0AAJ0U4G6_9GAMM</name>
<reference evidence="2" key="2">
    <citation type="journal article" date="2020" name="Microorganisms">
        <title>Osmotic Adaptation and Compatible Solute Biosynthesis of Phototrophic Bacteria as Revealed from Genome Analyses.</title>
        <authorList>
            <person name="Imhoff J.F."/>
            <person name="Rahn T."/>
            <person name="Kunzel S."/>
            <person name="Keller A."/>
            <person name="Neulinger S.C."/>
        </authorList>
    </citation>
    <scope>NUCLEOTIDE SEQUENCE</scope>
    <source>
        <strain evidence="2">DSM 11080</strain>
    </source>
</reference>
<evidence type="ECO:0000256" key="1">
    <source>
        <dbReference type="SAM" id="MobiDB-lite"/>
    </source>
</evidence>
<sequence length="129" mass="14349">MKTRRDQGRPRVNCRDCRFHDPADVLCPVARKRPVTEPGRTTTCQRFKPRRKHSDPLGAPAPPRRFVTDIALATKRLRACGLEWAVRELDLIDGRLAIRYHPAATVDDMRAVANALAAAEGDSSPAVDP</sequence>
<proteinExistence type="predicted"/>
<accession>A0AAJ0U4G6</accession>
<reference evidence="2" key="1">
    <citation type="submission" date="2017-08" db="EMBL/GenBank/DDBJ databases">
        <authorList>
            <person name="Imhoff J.F."/>
            <person name="Rahn T."/>
            <person name="Kuenzel S."/>
            <person name="Neulinger S.C."/>
        </authorList>
    </citation>
    <scope>NUCLEOTIDE SEQUENCE</scope>
    <source>
        <strain evidence="2">DSM 11080</strain>
    </source>
</reference>
<gene>
    <name evidence="2" type="ORF">CKO40_11330</name>
</gene>
<comment type="caution">
    <text evidence="2">The sequence shown here is derived from an EMBL/GenBank/DDBJ whole genome shotgun (WGS) entry which is preliminary data.</text>
</comment>
<dbReference type="AlphaFoldDB" id="A0AAJ0U4G6"/>
<keyword evidence="3" id="KW-1185">Reference proteome</keyword>